<accession>A0A841GN69</accession>
<feature type="transmembrane region" description="Helical" evidence="1">
    <location>
        <begin position="119"/>
        <end position="139"/>
    </location>
</feature>
<dbReference type="PANTHER" id="PTHR37305">
    <property type="entry name" value="INTEGRAL MEMBRANE PROTEIN-RELATED"/>
    <property type="match status" value="1"/>
</dbReference>
<feature type="transmembrane region" description="Helical" evidence="1">
    <location>
        <begin position="187"/>
        <end position="206"/>
    </location>
</feature>
<reference evidence="2 3" key="1">
    <citation type="submission" date="2020-08" db="EMBL/GenBank/DDBJ databases">
        <title>Genomic Encyclopedia of Type Strains, Phase IV (KMG-IV): sequencing the most valuable type-strain genomes for metagenomic binning, comparative biology and taxonomic classification.</title>
        <authorList>
            <person name="Goeker M."/>
        </authorList>
    </citation>
    <scope>NUCLEOTIDE SEQUENCE [LARGE SCALE GENOMIC DNA]</scope>
    <source>
        <strain evidence="2 3">DSM 13481</strain>
    </source>
</reference>
<feature type="transmembrane region" description="Helical" evidence="1">
    <location>
        <begin position="12"/>
        <end position="37"/>
    </location>
</feature>
<dbReference type="GO" id="GO:0140359">
    <property type="term" value="F:ABC-type transporter activity"/>
    <property type="evidence" value="ECO:0007669"/>
    <property type="project" value="InterPro"/>
</dbReference>
<sequence>MNILKKEINQNIIVILIWMIVISLFIWMFSAATTFFLDENTPALKIIQNMPEKLLKTFNIEIDVLSKPEGIFGTEGMTFMYIFFGIFSSIIASKIFAGEFDNKTIEYLLVKPVSRTKTFLSKIAATILLITILSFNFLLSEHIFFPLYIKNFSKQVMNYFFIYIFISSIFFASFSTFLSMIFRKRKLLNTISISFVFLMFFLNSVTEGVENFEFLRKISIFYYFSTINILKELTINYSAVASIIFISTILFILSHYIFKNNDISI</sequence>
<organism evidence="2 3">
    <name type="scientific">Thermosipho japonicus</name>
    <dbReference type="NCBI Taxonomy" id="90323"/>
    <lineage>
        <taxon>Bacteria</taxon>
        <taxon>Thermotogati</taxon>
        <taxon>Thermotogota</taxon>
        <taxon>Thermotogae</taxon>
        <taxon>Thermotogales</taxon>
        <taxon>Fervidobacteriaceae</taxon>
        <taxon>Thermosipho</taxon>
    </lineage>
</organism>
<feature type="transmembrane region" description="Helical" evidence="1">
    <location>
        <begin position="78"/>
        <end position="98"/>
    </location>
</feature>
<evidence type="ECO:0000256" key="1">
    <source>
        <dbReference type="SAM" id="Phobius"/>
    </source>
</evidence>
<proteinExistence type="predicted"/>
<keyword evidence="3" id="KW-1185">Reference proteome</keyword>
<dbReference type="RefSeq" id="WP_184619259.1">
    <property type="nucleotide sequence ID" value="NZ_JACHEX010000002.1"/>
</dbReference>
<dbReference type="GO" id="GO:0005886">
    <property type="term" value="C:plasma membrane"/>
    <property type="evidence" value="ECO:0007669"/>
    <property type="project" value="UniProtKB-SubCell"/>
</dbReference>
<comment type="caution">
    <text evidence="2">The sequence shown here is derived from an EMBL/GenBank/DDBJ whole genome shotgun (WGS) entry which is preliminary data.</text>
</comment>
<gene>
    <name evidence="2" type="ORF">HNP65_001042</name>
</gene>
<keyword evidence="1" id="KW-0812">Transmembrane</keyword>
<protein>
    <submittedName>
        <fullName evidence="2">ABC-2 type transport system permease protein</fullName>
    </submittedName>
</protein>
<evidence type="ECO:0000313" key="2">
    <source>
        <dbReference type="EMBL" id="MBB6062604.1"/>
    </source>
</evidence>
<dbReference type="PANTHER" id="PTHR37305:SF1">
    <property type="entry name" value="MEMBRANE PROTEIN"/>
    <property type="match status" value="1"/>
</dbReference>
<dbReference type="AlphaFoldDB" id="A0A841GN69"/>
<dbReference type="Proteomes" id="UP000555828">
    <property type="component" value="Unassembled WGS sequence"/>
</dbReference>
<feature type="transmembrane region" description="Helical" evidence="1">
    <location>
        <begin position="235"/>
        <end position="258"/>
    </location>
</feature>
<keyword evidence="1" id="KW-0472">Membrane</keyword>
<dbReference type="Pfam" id="PF12679">
    <property type="entry name" value="ABC2_membrane_2"/>
    <property type="match status" value="1"/>
</dbReference>
<evidence type="ECO:0000313" key="3">
    <source>
        <dbReference type="Proteomes" id="UP000555828"/>
    </source>
</evidence>
<name>A0A841GN69_9BACT</name>
<keyword evidence="1" id="KW-1133">Transmembrane helix</keyword>
<dbReference type="EMBL" id="JACHEX010000002">
    <property type="protein sequence ID" value="MBB6062604.1"/>
    <property type="molecule type" value="Genomic_DNA"/>
</dbReference>
<feature type="transmembrane region" description="Helical" evidence="1">
    <location>
        <begin position="159"/>
        <end position="180"/>
    </location>
</feature>